<organism evidence="4 5">
    <name type="scientific">candidate division WWE3 bacterium</name>
    <dbReference type="NCBI Taxonomy" id="2053526"/>
    <lineage>
        <taxon>Bacteria</taxon>
        <taxon>Katanobacteria</taxon>
    </lineage>
</organism>
<dbReference type="InterPro" id="IPR050595">
    <property type="entry name" value="Bact_response_regulator"/>
</dbReference>
<gene>
    <name evidence="4" type="ORF">KC980_02120</name>
</gene>
<dbReference type="SUPFAM" id="SSF52172">
    <property type="entry name" value="CheY-like"/>
    <property type="match status" value="1"/>
</dbReference>
<accession>A0A955J385</accession>
<evidence type="ECO:0000313" key="4">
    <source>
        <dbReference type="EMBL" id="MCA9308285.1"/>
    </source>
</evidence>
<dbReference type="CDD" id="cd00156">
    <property type="entry name" value="REC"/>
    <property type="match status" value="1"/>
</dbReference>
<evidence type="ECO:0000313" key="5">
    <source>
        <dbReference type="Proteomes" id="UP000740557"/>
    </source>
</evidence>
<proteinExistence type="predicted"/>
<feature type="domain" description="Response regulatory" evidence="3">
    <location>
        <begin position="3"/>
        <end position="122"/>
    </location>
</feature>
<dbReference type="InterPro" id="IPR001789">
    <property type="entry name" value="Sig_transdc_resp-reg_receiver"/>
</dbReference>
<dbReference type="PROSITE" id="PS50110">
    <property type="entry name" value="RESPONSE_REGULATORY"/>
    <property type="match status" value="1"/>
</dbReference>
<reference evidence="4" key="1">
    <citation type="submission" date="2020-04" db="EMBL/GenBank/DDBJ databases">
        <authorList>
            <person name="Zhang T."/>
        </authorList>
    </citation>
    <scope>NUCLEOTIDE SEQUENCE</scope>
    <source>
        <strain evidence="4">HKST-UBA79</strain>
    </source>
</reference>
<dbReference type="Pfam" id="PF00072">
    <property type="entry name" value="Response_reg"/>
    <property type="match status" value="1"/>
</dbReference>
<dbReference type="SMART" id="SM00448">
    <property type="entry name" value="REC"/>
    <property type="match status" value="1"/>
</dbReference>
<name>A0A955J385_UNCKA</name>
<dbReference type="GO" id="GO:0000160">
    <property type="term" value="P:phosphorelay signal transduction system"/>
    <property type="evidence" value="ECO:0007669"/>
    <property type="project" value="InterPro"/>
</dbReference>
<dbReference type="InterPro" id="IPR011006">
    <property type="entry name" value="CheY-like_superfamily"/>
</dbReference>
<comment type="caution">
    <text evidence="4">The sequence shown here is derived from an EMBL/GenBank/DDBJ whole genome shotgun (WGS) entry which is preliminary data.</text>
</comment>
<evidence type="ECO:0000259" key="3">
    <source>
        <dbReference type="PROSITE" id="PS50110"/>
    </source>
</evidence>
<evidence type="ECO:0000256" key="2">
    <source>
        <dbReference type="PROSITE-ProRule" id="PRU00169"/>
    </source>
</evidence>
<sequence>MKTILVLEDEKLLADAAKLKLANKGLQVITARTVEEASEILKTKTNIDLFWLDHYLPETNANVFFNEIKKDDSIYKNVPTVLVTGESDTQSIQEYINKGLTKYYVKSKSTLSEIIEGILECLTNTK</sequence>
<reference evidence="4" key="2">
    <citation type="journal article" date="2021" name="Microbiome">
        <title>Successional dynamics and alternative stable states in a saline activated sludge microbial community over 9 years.</title>
        <authorList>
            <person name="Wang Y."/>
            <person name="Ye J."/>
            <person name="Ju F."/>
            <person name="Liu L."/>
            <person name="Boyd J.A."/>
            <person name="Deng Y."/>
            <person name="Parks D.H."/>
            <person name="Jiang X."/>
            <person name="Yin X."/>
            <person name="Woodcroft B.J."/>
            <person name="Tyson G.W."/>
            <person name="Hugenholtz P."/>
            <person name="Polz M.F."/>
            <person name="Zhang T."/>
        </authorList>
    </citation>
    <scope>NUCLEOTIDE SEQUENCE</scope>
    <source>
        <strain evidence="4">HKST-UBA79</strain>
    </source>
</reference>
<evidence type="ECO:0000256" key="1">
    <source>
        <dbReference type="ARBA" id="ARBA00022553"/>
    </source>
</evidence>
<dbReference type="EMBL" id="JAGQNX010000059">
    <property type="protein sequence ID" value="MCA9308285.1"/>
    <property type="molecule type" value="Genomic_DNA"/>
</dbReference>
<dbReference type="PANTHER" id="PTHR44591">
    <property type="entry name" value="STRESS RESPONSE REGULATOR PROTEIN 1"/>
    <property type="match status" value="1"/>
</dbReference>
<keyword evidence="1 2" id="KW-0597">Phosphoprotein</keyword>
<dbReference type="Proteomes" id="UP000740557">
    <property type="component" value="Unassembled WGS sequence"/>
</dbReference>
<protein>
    <submittedName>
        <fullName evidence="4">Response regulator</fullName>
    </submittedName>
</protein>
<dbReference type="Gene3D" id="3.40.50.2300">
    <property type="match status" value="1"/>
</dbReference>
<dbReference type="PANTHER" id="PTHR44591:SF3">
    <property type="entry name" value="RESPONSE REGULATORY DOMAIN-CONTAINING PROTEIN"/>
    <property type="match status" value="1"/>
</dbReference>
<dbReference type="AlphaFoldDB" id="A0A955J385"/>
<feature type="modified residue" description="4-aspartylphosphate" evidence="2">
    <location>
        <position position="53"/>
    </location>
</feature>